<dbReference type="AlphaFoldDB" id="A0AAP2DTV1"/>
<accession>A0AAP2DTV1</accession>
<keyword evidence="1" id="KW-1133">Transmembrane helix</keyword>
<dbReference type="Proteomes" id="UP001319200">
    <property type="component" value="Unassembled WGS sequence"/>
</dbReference>
<gene>
    <name evidence="2" type="ORF">KK083_31210</name>
</gene>
<proteinExistence type="predicted"/>
<dbReference type="Pfam" id="PF12412">
    <property type="entry name" value="DUF3667"/>
    <property type="match status" value="1"/>
</dbReference>
<evidence type="ECO:0000256" key="1">
    <source>
        <dbReference type="SAM" id="Phobius"/>
    </source>
</evidence>
<feature type="transmembrane region" description="Helical" evidence="1">
    <location>
        <begin position="223"/>
        <end position="243"/>
    </location>
</feature>
<feature type="transmembrane region" description="Helical" evidence="1">
    <location>
        <begin position="201"/>
        <end position="217"/>
    </location>
</feature>
<dbReference type="InterPro" id="IPR022134">
    <property type="entry name" value="DUF3667"/>
</dbReference>
<keyword evidence="1" id="KW-0472">Membrane</keyword>
<keyword evidence="1" id="KW-0812">Transmembrane</keyword>
<sequence>MSHKKYREETNCLNCGATVDHKYCPECGQENVEIRDSFFHMVGHFIADYLHYDSKFFQSLRLLFTRPGFLTQQYLEGKRVRFIHPLRLFFFVTIIMVLLASLYYKKYEHQIKNENIEVVTTTDSTSTKQKLSDVDMNKLNDNAGAQNLVHIAQGFDNITHNLKYISFFLLPVYALAFSILYSRRNYYYVDHLVHTIHLQSFAYIVLSVLLLIPLYLLPSSRDWFVKVLIVITVIYMALSLKYLHRQSWGKTIVKALLAALFMFLVTVLVVSGVMIMSFIF</sequence>
<feature type="transmembrane region" description="Helical" evidence="1">
    <location>
        <begin position="86"/>
        <end position="104"/>
    </location>
</feature>
<evidence type="ECO:0000313" key="2">
    <source>
        <dbReference type="EMBL" id="MBT1701404.1"/>
    </source>
</evidence>
<feature type="transmembrane region" description="Helical" evidence="1">
    <location>
        <begin position="255"/>
        <end position="279"/>
    </location>
</feature>
<reference evidence="2 3" key="1">
    <citation type="submission" date="2021-05" db="EMBL/GenBank/DDBJ databases">
        <title>A Polyphasic approach of four new species of the genus Ohtaekwangia: Ohtaekwangia histidinii sp. nov., Ohtaekwangia cretensis sp. nov., Ohtaekwangia indiensis sp. nov., Ohtaekwangia reichenbachii sp. nov. from diverse environment.</title>
        <authorList>
            <person name="Octaviana S."/>
        </authorList>
    </citation>
    <scope>NUCLEOTIDE SEQUENCE [LARGE SCALE GENOMIC DNA]</scope>
    <source>
        <strain evidence="2 3">PWU4</strain>
    </source>
</reference>
<keyword evidence="3" id="KW-1185">Reference proteome</keyword>
<name>A0AAP2DTV1_9BACT</name>
<protein>
    <submittedName>
        <fullName evidence="2">DUF3667 domain-containing protein</fullName>
    </submittedName>
</protein>
<evidence type="ECO:0000313" key="3">
    <source>
        <dbReference type="Proteomes" id="UP001319200"/>
    </source>
</evidence>
<comment type="caution">
    <text evidence="2">The sequence shown here is derived from an EMBL/GenBank/DDBJ whole genome shotgun (WGS) entry which is preliminary data.</text>
</comment>
<organism evidence="2 3">
    <name type="scientific">Chryseosolibacter histidini</name>
    <dbReference type="NCBI Taxonomy" id="2782349"/>
    <lineage>
        <taxon>Bacteria</taxon>
        <taxon>Pseudomonadati</taxon>
        <taxon>Bacteroidota</taxon>
        <taxon>Cytophagia</taxon>
        <taxon>Cytophagales</taxon>
        <taxon>Chryseotaleaceae</taxon>
        <taxon>Chryseosolibacter</taxon>
    </lineage>
</organism>
<feature type="transmembrane region" description="Helical" evidence="1">
    <location>
        <begin position="164"/>
        <end position="181"/>
    </location>
</feature>
<dbReference type="EMBL" id="JAHESF010000070">
    <property type="protein sequence ID" value="MBT1701404.1"/>
    <property type="molecule type" value="Genomic_DNA"/>
</dbReference>
<dbReference type="RefSeq" id="WP_254170085.1">
    <property type="nucleotide sequence ID" value="NZ_JAHESF010000070.1"/>
</dbReference>